<evidence type="ECO:0008006" key="3">
    <source>
        <dbReference type="Google" id="ProtNLM"/>
    </source>
</evidence>
<proteinExistence type="predicted"/>
<gene>
    <name evidence="1" type="ORF">AUJ23_02200</name>
</gene>
<reference evidence="1 2" key="1">
    <citation type="journal article" date="2016" name="Environ. Microbiol.">
        <title>Genomic resolution of a cold subsurface aquifer community provides metabolic insights for novel microbes adapted to high CO concentrations.</title>
        <authorList>
            <person name="Probst A.J."/>
            <person name="Castelle C.J."/>
            <person name="Singh A."/>
            <person name="Brown C.T."/>
            <person name="Anantharaman K."/>
            <person name="Sharon I."/>
            <person name="Hug L.A."/>
            <person name="Burstein D."/>
            <person name="Emerson J.B."/>
            <person name="Thomas B.C."/>
            <person name="Banfield J.F."/>
        </authorList>
    </citation>
    <scope>NUCLEOTIDE SEQUENCE [LARGE SCALE GENOMIC DNA]</scope>
    <source>
        <strain evidence="1">CG1_02_32_51</strain>
    </source>
</reference>
<comment type="caution">
    <text evidence="1">The sequence shown here is derived from an EMBL/GenBank/DDBJ whole genome shotgun (WGS) entry which is preliminary data.</text>
</comment>
<dbReference type="InterPro" id="IPR011033">
    <property type="entry name" value="PRC_barrel-like_sf"/>
</dbReference>
<dbReference type="Proteomes" id="UP000181941">
    <property type="component" value="Unassembled WGS sequence"/>
</dbReference>
<dbReference type="EMBL" id="MNVC01000024">
    <property type="protein sequence ID" value="OIO19256.1"/>
    <property type="molecule type" value="Genomic_DNA"/>
</dbReference>
<dbReference type="STRING" id="1805238.AUJ23_02200"/>
<sequence length="100" mass="11388">MNKIFLKVMRLNLKQLKNLSVETISGLSLGFVHDVIWDTESNILVQLFVKKITAPTKKYLINTTQIVKIDETKIVVEDNIISENFAKFAKKIPKGEILSV</sequence>
<name>A0A1J4U5S1_9BACT</name>
<protein>
    <recommendedName>
        <fullName evidence="3">PRC-barrel domain-containing protein</fullName>
    </recommendedName>
</protein>
<dbReference type="Gene3D" id="2.30.30.240">
    <property type="entry name" value="PRC-barrel domain"/>
    <property type="match status" value="1"/>
</dbReference>
<evidence type="ECO:0000313" key="2">
    <source>
        <dbReference type="Proteomes" id="UP000181941"/>
    </source>
</evidence>
<dbReference type="AlphaFoldDB" id="A0A1J4U5S1"/>
<evidence type="ECO:0000313" key="1">
    <source>
        <dbReference type="EMBL" id="OIO19256.1"/>
    </source>
</evidence>
<accession>A0A1J4U5S1</accession>
<organism evidence="1 2">
    <name type="scientific">Candidatus Magasanikbacteria bacterium CG1_02_32_51</name>
    <dbReference type="NCBI Taxonomy" id="1805238"/>
    <lineage>
        <taxon>Bacteria</taxon>
        <taxon>Candidatus Magasanikiibacteriota</taxon>
    </lineage>
</organism>
<dbReference type="SUPFAM" id="SSF50346">
    <property type="entry name" value="PRC-barrel domain"/>
    <property type="match status" value="1"/>
</dbReference>